<keyword evidence="1" id="KW-0732">Signal</keyword>
<dbReference type="Gene3D" id="3.10.105.10">
    <property type="entry name" value="Dipeptide-binding Protein, Domain 3"/>
    <property type="match status" value="1"/>
</dbReference>
<evidence type="ECO:0000313" key="3">
    <source>
        <dbReference type="EMBL" id="ATW27539.1"/>
    </source>
</evidence>
<sequence length="546" mass="62305">MGAKEYRKVKQRIINPICLVVLACTVLLGLTGCGDRQAVGDSTGTPVVLKLEGGDWGFPDPWKHYSRGPGGYKMELIFDSLLEKDEKGLIPWLAEKWTVSPDSREYTFTLRDKVTWHDGQSFSADDVKFSFDYYRDHPPVWNELTVDGKFIVEKVEVMDGRTVKIRVDSPNATYLERLGSMRIIPKHIWENVTDPLKFNAREAAVGCGPYVLEDYNSQLGTYRLTAYQGYWGPRQKVAAIEWVPVSDPVLAFEQGEIDLLTDDATPDILSRYENKEEFKIMPNQPFWGYRLILNMDKRPELKDVNLRKALAYGIDRQEMVEKIARGSGIVDSMGFVPPGHIWYNDQVARYAFDAEKAKALLDGKTYTFDLLIGVSSQEAKTGNNTSRDVKIGELMKISLAKIGITLNVKTVDTKTRDNAVKNGDYELAVTNHGGWGNDPDYLRDYYGSSTTNDRSSPASGALPGYFNQEIYDLCQKQMRQLNPEERKKTIFRLQELIAADVPQIPLFNTVDNFVFRPAKYDGWMFRYDHNYMEHCKLSYLERAQDE</sequence>
<evidence type="ECO:0000256" key="1">
    <source>
        <dbReference type="ARBA" id="ARBA00022729"/>
    </source>
</evidence>
<dbReference type="Gene3D" id="3.40.190.10">
    <property type="entry name" value="Periplasmic binding protein-like II"/>
    <property type="match status" value="1"/>
</dbReference>
<evidence type="ECO:0000313" key="4">
    <source>
        <dbReference type="Proteomes" id="UP000323521"/>
    </source>
</evidence>
<dbReference type="AlphaFoldDB" id="A0A3G1KYV7"/>
<dbReference type="OrthoDB" id="9772924at2"/>
<keyword evidence="4" id="KW-1185">Reference proteome</keyword>
<dbReference type="Proteomes" id="UP000323521">
    <property type="component" value="Chromosome"/>
</dbReference>
<dbReference type="InterPro" id="IPR039424">
    <property type="entry name" value="SBP_5"/>
</dbReference>
<dbReference type="PANTHER" id="PTHR30290:SF64">
    <property type="entry name" value="ABC TRANSPORTER PERIPLASMIC BINDING PROTEIN"/>
    <property type="match status" value="1"/>
</dbReference>
<evidence type="ECO:0000259" key="2">
    <source>
        <dbReference type="Pfam" id="PF00496"/>
    </source>
</evidence>
<dbReference type="Pfam" id="PF00496">
    <property type="entry name" value="SBP_bac_5"/>
    <property type="match status" value="1"/>
</dbReference>
<reference evidence="3 4" key="1">
    <citation type="submission" date="2016-10" db="EMBL/GenBank/DDBJ databases">
        <title>Complete Genome Sequence of Peptococcaceae strain DCMF.</title>
        <authorList>
            <person name="Edwards R.J."/>
            <person name="Holland S.I."/>
            <person name="Deshpande N.P."/>
            <person name="Wong Y.K."/>
            <person name="Ertan H."/>
            <person name="Manefield M."/>
            <person name="Russell T.L."/>
            <person name="Lee M.J."/>
        </authorList>
    </citation>
    <scope>NUCLEOTIDE SEQUENCE [LARGE SCALE GENOMIC DNA]</scope>
    <source>
        <strain evidence="3 4">DCMF</strain>
    </source>
</reference>
<dbReference type="GO" id="GO:0030288">
    <property type="term" value="C:outer membrane-bounded periplasmic space"/>
    <property type="evidence" value="ECO:0007669"/>
    <property type="project" value="TreeGrafter"/>
</dbReference>
<accession>A0A3G1KYV7</accession>
<dbReference type="PANTHER" id="PTHR30290">
    <property type="entry name" value="PERIPLASMIC BINDING COMPONENT OF ABC TRANSPORTER"/>
    <property type="match status" value="1"/>
</dbReference>
<proteinExistence type="predicted"/>
<feature type="domain" description="Solute-binding protein family 5" evidence="2">
    <location>
        <begin position="89"/>
        <end position="452"/>
    </location>
</feature>
<dbReference type="GO" id="GO:1904680">
    <property type="term" value="F:peptide transmembrane transporter activity"/>
    <property type="evidence" value="ECO:0007669"/>
    <property type="project" value="TreeGrafter"/>
</dbReference>
<dbReference type="GO" id="GO:0015833">
    <property type="term" value="P:peptide transport"/>
    <property type="evidence" value="ECO:0007669"/>
    <property type="project" value="TreeGrafter"/>
</dbReference>
<dbReference type="EMBL" id="CP017634">
    <property type="protein sequence ID" value="ATW27539.1"/>
    <property type="molecule type" value="Genomic_DNA"/>
</dbReference>
<organism evidence="3 4">
    <name type="scientific">Formimonas warabiya</name>
    <dbReference type="NCBI Taxonomy" id="1761012"/>
    <lineage>
        <taxon>Bacteria</taxon>
        <taxon>Bacillati</taxon>
        <taxon>Bacillota</taxon>
        <taxon>Clostridia</taxon>
        <taxon>Eubacteriales</taxon>
        <taxon>Peptococcaceae</taxon>
        <taxon>Candidatus Formimonas</taxon>
    </lineage>
</organism>
<dbReference type="InterPro" id="IPR030678">
    <property type="entry name" value="Peptide/Ni-bd"/>
</dbReference>
<gene>
    <name evidence="3" type="ORF">DCMF_24770</name>
</gene>
<name>A0A3G1KYV7_FORW1</name>
<dbReference type="PROSITE" id="PS51257">
    <property type="entry name" value="PROKAR_LIPOPROTEIN"/>
    <property type="match status" value="1"/>
</dbReference>
<protein>
    <recommendedName>
        <fullName evidence="2">Solute-binding protein family 5 domain-containing protein</fullName>
    </recommendedName>
</protein>
<dbReference type="CDD" id="cd08520">
    <property type="entry name" value="PBP2_NikA_DppA_OppA_like_21"/>
    <property type="match status" value="1"/>
</dbReference>
<dbReference type="GO" id="GO:0042884">
    <property type="term" value="P:microcin transport"/>
    <property type="evidence" value="ECO:0007669"/>
    <property type="project" value="TreeGrafter"/>
</dbReference>
<dbReference type="KEGG" id="fwa:DCMF_24770"/>
<dbReference type="FunFam" id="3.90.76.10:FF:000004">
    <property type="entry name" value="Peptide ABC transporter substrate-binding protein"/>
    <property type="match status" value="1"/>
</dbReference>
<dbReference type="PIRSF" id="PIRSF002741">
    <property type="entry name" value="MppA"/>
    <property type="match status" value="1"/>
</dbReference>
<dbReference type="Gene3D" id="3.90.76.10">
    <property type="entry name" value="Dipeptide-binding Protein, Domain 1"/>
    <property type="match status" value="1"/>
</dbReference>
<dbReference type="InterPro" id="IPR000914">
    <property type="entry name" value="SBP_5_dom"/>
</dbReference>
<dbReference type="GO" id="GO:0043190">
    <property type="term" value="C:ATP-binding cassette (ABC) transporter complex"/>
    <property type="evidence" value="ECO:0007669"/>
    <property type="project" value="InterPro"/>
</dbReference>
<dbReference type="SUPFAM" id="SSF53850">
    <property type="entry name" value="Periplasmic binding protein-like II"/>
    <property type="match status" value="1"/>
</dbReference>